<feature type="binding site" evidence="4">
    <location>
        <position position="116"/>
    </location>
    <ligand>
        <name>Mg(2+)</name>
        <dbReference type="ChEBI" id="CHEBI:18420"/>
        <label>1</label>
        <note>catalytic</note>
    </ligand>
</feature>
<dbReference type="Gene3D" id="3.40.190.80">
    <property type="match status" value="1"/>
</dbReference>
<dbReference type="EMBL" id="CP041616">
    <property type="protein sequence ID" value="QDO89603.1"/>
    <property type="molecule type" value="Genomic_DNA"/>
</dbReference>
<dbReference type="GO" id="GO:0008934">
    <property type="term" value="F:inositol monophosphate 1-phosphatase activity"/>
    <property type="evidence" value="ECO:0007669"/>
    <property type="project" value="TreeGrafter"/>
</dbReference>
<dbReference type="GO" id="GO:0046872">
    <property type="term" value="F:metal ion binding"/>
    <property type="evidence" value="ECO:0007669"/>
    <property type="project" value="UniProtKB-KW"/>
</dbReference>
<keyword evidence="6" id="KW-1185">Reference proteome</keyword>
<evidence type="ECO:0000313" key="5">
    <source>
        <dbReference type="EMBL" id="QDO89603.1"/>
    </source>
</evidence>
<evidence type="ECO:0000313" key="6">
    <source>
        <dbReference type="Proteomes" id="UP000315395"/>
    </source>
</evidence>
<comment type="cofactor">
    <cofactor evidence="4">
        <name>Mg(2+)</name>
        <dbReference type="ChEBI" id="CHEBI:18420"/>
    </cofactor>
</comment>
<dbReference type="OrthoDB" id="9772456at2"/>
<evidence type="ECO:0000256" key="3">
    <source>
        <dbReference type="ARBA" id="ARBA00022842"/>
    </source>
</evidence>
<feature type="binding site" evidence="4">
    <location>
        <position position="119"/>
    </location>
    <ligand>
        <name>Mg(2+)</name>
        <dbReference type="ChEBI" id="CHEBI:18420"/>
        <label>1</label>
        <note>catalytic</note>
    </ligand>
</feature>
<protein>
    <submittedName>
        <fullName evidence="5">Inositol-phosphate phosphatase</fullName>
    </submittedName>
</protein>
<dbReference type="RefSeq" id="WP_143784314.1">
    <property type="nucleotide sequence ID" value="NZ_CP041616.1"/>
</dbReference>
<dbReference type="PANTHER" id="PTHR20854:SF4">
    <property type="entry name" value="INOSITOL-1-MONOPHOSPHATASE-RELATED"/>
    <property type="match status" value="1"/>
</dbReference>
<feature type="binding site" evidence="4">
    <location>
        <position position="269"/>
    </location>
    <ligand>
        <name>Mg(2+)</name>
        <dbReference type="ChEBI" id="CHEBI:18420"/>
        <label>1</label>
        <note>catalytic</note>
    </ligand>
</feature>
<keyword evidence="1 4" id="KW-0479">Metal-binding</keyword>
<dbReference type="InterPro" id="IPR000760">
    <property type="entry name" value="Inositol_monophosphatase-like"/>
</dbReference>
<sequence>MAAPLTTETFLADPVLAAARDAAHIAVARMTHWRTRLDEAAVSVKDNPNDLLTVADQEIEALVTGYLHRHRPDDVVIGEEGVAALSLEDLPGGAELAAGLCGPGAGDSARIEWHVDPIDGTVNFVRGLEQHCFSIGAKDLATGQWLVGLVAAPALRTVWFARAGQGAWRTGALPGAIPGAGRGDDTSPPPPHEHMFVRLAGTPAGRRGRVVATGFGYSPALRAIQLAALPLVMEGFDDLRRGGSAALDLCAAAEGRVNAYYERDLGVYDWAAGALIAEEAGLVVQRPDGPGELTIVADTAERLEFLRARA</sequence>
<name>A0A516GDL2_9MICO</name>
<proteinExistence type="predicted"/>
<dbReference type="PANTHER" id="PTHR20854">
    <property type="entry name" value="INOSITOL MONOPHOSPHATASE"/>
    <property type="match status" value="1"/>
</dbReference>
<reference evidence="5 6" key="1">
    <citation type="submission" date="2019-07" db="EMBL/GenBank/DDBJ databases">
        <title>complete genome sequencing of Ornithinimicrobium sp. H23M54.</title>
        <authorList>
            <person name="Bae J.-W."/>
            <person name="Lee S.-Y."/>
        </authorList>
    </citation>
    <scope>NUCLEOTIDE SEQUENCE [LARGE SCALE GENOMIC DNA]</scope>
    <source>
        <strain evidence="5 6">H23M54</strain>
    </source>
</reference>
<dbReference type="KEGG" id="orz:FNH13_15735"/>
<dbReference type="SUPFAM" id="SSF56655">
    <property type="entry name" value="Carbohydrate phosphatase"/>
    <property type="match status" value="1"/>
</dbReference>
<gene>
    <name evidence="5" type="ORF">FNH13_15735</name>
</gene>
<keyword evidence="2" id="KW-0378">Hydrolase</keyword>
<dbReference type="GO" id="GO:0007165">
    <property type="term" value="P:signal transduction"/>
    <property type="evidence" value="ECO:0007669"/>
    <property type="project" value="TreeGrafter"/>
</dbReference>
<organism evidence="5 6">
    <name type="scientific">Ornithinimicrobium ciconiae</name>
    <dbReference type="NCBI Taxonomy" id="2594265"/>
    <lineage>
        <taxon>Bacteria</taxon>
        <taxon>Bacillati</taxon>
        <taxon>Actinomycetota</taxon>
        <taxon>Actinomycetes</taxon>
        <taxon>Micrococcales</taxon>
        <taxon>Ornithinimicrobiaceae</taxon>
        <taxon>Ornithinimicrobium</taxon>
    </lineage>
</organism>
<dbReference type="Proteomes" id="UP000315395">
    <property type="component" value="Chromosome"/>
</dbReference>
<dbReference type="PROSITE" id="PS00629">
    <property type="entry name" value="IMP_1"/>
    <property type="match status" value="1"/>
</dbReference>
<keyword evidence="3 4" id="KW-0460">Magnesium</keyword>
<dbReference type="Pfam" id="PF00459">
    <property type="entry name" value="Inositol_P"/>
    <property type="match status" value="1"/>
</dbReference>
<feature type="binding site" evidence="4">
    <location>
        <position position="118"/>
    </location>
    <ligand>
        <name>Mg(2+)</name>
        <dbReference type="ChEBI" id="CHEBI:18420"/>
        <label>1</label>
        <note>catalytic</note>
    </ligand>
</feature>
<feature type="binding site" evidence="4">
    <location>
        <position position="79"/>
    </location>
    <ligand>
        <name>Mg(2+)</name>
        <dbReference type="ChEBI" id="CHEBI:18420"/>
        <label>1</label>
        <note>catalytic</note>
    </ligand>
</feature>
<dbReference type="GO" id="GO:0006020">
    <property type="term" value="P:inositol metabolic process"/>
    <property type="evidence" value="ECO:0007669"/>
    <property type="project" value="TreeGrafter"/>
</dbReference>
<dbReference type="InterPro" id="IPR020583">
    <property type="entry name" value="Inositol_monoP_metal-BS"/>
</dbReference>
<accession>A0A516GDL2</accession>
<dbReference type="Gene3D" id="3.30.540.10">
    <property type="entry name" value="Fructose-1,6-Bisphosphatase, subunit A, domain 1"/>
    <property type="match status" value="1"/>
</dbReference>
<dbReference type="AlphaFoldDB" id="A0A516GDL2"/>
<evidence type="ECO:0000256" key="2">
    <source>
        <dbReference type="ARBA" id="ARBA00022801"/>
    </source>
</evidence>
<evidence type="ECO:0000256" key="1">
    <source>
        <dbReference type="ARBA" id="ARBA00022723"/>
    </source>
</evidence>
<evidence type="ECO:0000256" key="4">
    <source>
        <dbReference type="PIRSR" id="PIRSR600760-2"/>
    </source>
</evidence>